<evidence type="ECO:0000313" key="2">
    <source>
        <dbReference type="Proteomes" id="UP000282322"/>
    </source>
</evidence>
<comment type="caution">
    <text evidence="1">The sequence shown here is derived from an EMBL/GenBank/DDBJ whole genome shotgun (WGS) entry which is preliminary data.</text>
</comment>
<sequence>MTLLPDSGSECYVGSVPRVSHPRDDRPGDGVENGLFCDRWLGVGYPYSNPIGIDYPTDIPVV</sequence>
<reference evidence="1 2" key="1">
    <citation type="submission" date="2018-11" db="EMBL/GenBank/DDBJ databases">
        <title>Taxonoimc description of Halomarina strain SPP-AMP-1.</title>
        <authorList>
            <person name="Pal Y."/>
            <person name="Srinivasana K."/>
            <person name="Verma A."/>
            <person name="Kumar P."/>
        </authorList>
    </citation>
    <scope>NUCLEOTIDE SEQUENCE [LARGE SCALE GENOMIC DNA]</scope>
    <source>
        <strain evidence="1 2">SPP-AMP-1</strain>
    </source>
</reference>
<dbReference type="Proteomes" id="UP000282322">
    <property type="component" value="Unassembled WGS sequence"/>
</dbReference>
<dbReference type="AlphaFoldDB" id="A0A3P3R3I8"/>
<evidence type="ECO:0000313" key="1">
    <source>
        <dbReference type="EMBL" id="RRJ28036.1"/>
    </source>
</evidence>
<accession>A0A3P3R3I8</accession>
<name>A0A3P3R3I8_9EURY</name>
<dbReference type="EMBL" id="RRCH01000042">
    <property type="protein sequence ID" value="RRJ28036.1"/>
    <property type="molecule type" value="Genomic_DNA"/>
</dbReference>
<keyword evidence="2" id="KW-1185">Reference proteome</keyword>
<dbReference type="RefSeq" id="WP_124956775.1">
    <property type="nucleotide sequence ID" value="NZ_RRCH01000042.1"/>
</dbReference>
<organism evidence="1 2">
    <name type="scientific">Halocatena pleomorpha</name>
    <dbReference type="NCBI Taxonomy" id="1785090"/>
    <lineage>
        <taxon>Archaea</taxon>
        <taxon>Methanobacteriati</taxon>
        <taxon>Methanobacteriota</taxon>
        <taxon>Stenosarchaea group</taxon>
        <taxon>Halobacteria</taxon>
        <taxon>Halobacteriales</taxon>
        <taxon>Natronomonadaceae</taxon>
        <taxon>Halocatena</taxon>
    </lineage>
</organism>
<protein>
    <submittedName>
        <fullName evidence="1">Uncharacterized protein</fullName>
    </submittedName>
</protein>
<gene>
    <name evidence="1" type="ORF">EIK79_16765</name>
</gene>
<proteinExistence type="predicted"/>